<feature type="domain" description="MADF" evidence="2">
    <location>
        <begin position="16"/>
        <end position="112"/>
    </location>
</feature>
<protein>
    <recommendedName>
        <fullName evidence="2">MADF domain-containing protein</fullName>
    </recommendedName>
</protein>
<feature type="region of interest" description="Disordered" evidence="1">
    <location>
        <begin position="160"/>
        <end position="185"/>
    </location>
</feature>
<dbReference type="Pfam" id="PF10545">
    <property type="entry name" value="MADF_DNA_bdg"/>
    <property type="match status" value="1"/>
</dbReference>
<comment type="caution">
    <text evidence="3">The sequence shown here is derived from an EMBL/GenBank/DDBJ whole genome shotgun (WGS) entry which is preliminary data.</text>
</comment>
<proteinExistence type="predicted"/>
<dbReference type="SMART" id="SM00595">
    <property type="entry name" value="MADF"/>
    <property type="match status" value="1"/>
</dbReference>
<name>A0A6G0U949_APHGL</name>
<reference evidence="3 4" key="1">
    <citation type="submission" date="2019-08" db="EMBL/GenBank/DDBJ databases">
        <title>The genome of the soybean aphid Biotype 1, its phylome, world population structure and adaptation to the North American continent.</title>
        <authorList>
            <person name="Giordano R."/>
            <person name="Donthu R.K."/>
            <person name="Hernandez A.G."/>
            <person name="Wright C.L."/>
            <person name="Zimin A.V."/>
        </authorList>
    </citation>
    <scope>NUCLEOTIDE SEQUENCE [LARGE SCALE GENOMIC DNA]</scope>
    <source>
        <tissue evidence="3">Whole aphids</tissue>
    </source>
</reference>
<dbReference type="AlphaFoldDB" id="A0A6G0U949"/>
<organism evidence="3 4">
    <name type="scientific">Aphis glycines</name>
    <name type="common">Soybean aphid</name>
    <dbReference type="NCBI Taxonomy" id="307491"/>
    <lineage>
        <taxon>Eukaryota</taxon>
        <taxon>Metazoa</taxon>
        <taxon>Ecdysozoa</taxon>
        <taxon>Arthropoda</taxon>
        <taxon>Hexapoda</taxon>
        <taxon>Insecta</taxon>
        <taxon>Pterygota</taxon>
        <taxon>Neoptera</taxon>
        <taxon>Paraneoptera</taxon>
        <taxon>Hemiptera</taxon>
        <taxon>Sternorrhyncha</taxon>
        <taxon>Aphidomorpha</taxon>
        <taxon>Aphidoidea</taxon>
        <taxon>Aphididae</taxon>
        <taxon>Aphidini</taxon>
        <taxon>Aphis</taxon>
        <taxon>Aphis</taxon>
    </lineage>
</organism>
<evidence type="ECO:0000313" key="4">
    <source>
        <dbReference type="Proteomes" id="UP000475862"/>
    </source>
</evidence>
<evidence type="ECO:0000256" key="1">
    <source>
        <dbReference type="SAM" id="MobiDB-lite"/>
    </source>
</evidence>
<evidence type="ECO:0000259" key="2">
    <source>
        <dbReference type="PROSITE" id="PS51029"/>
    </source>
</evidence>
<dbReference type="PANTHER" id="PTHR21505">
    <property type="entry name" value="MADF DOMAIN-CONTAINING PROTEIN-RELATED"/>
    <property type="match status" value="1"/>
</dbReference>
<keyword evidence="4" id="KW-1185">Reference proteome</keyword>
<dbReference type="OrthoDB" id="8190343at2759"/>
<dbReference type="EMBL" id="VYZN01000001">
    <property type="protein sequence ID" value="KAE9544746.1"/>
    <property type="molecule type" value="Genomic_DNA"/>
</dbReference>
<evidence type="ECO:0000313" key="3">
    <source>
        <dbReference type="EMBL" id="KAE9544746.1"/>
    </source>
</evidence>
<sequence>MSSVINVRLNEKMTLQFVELYRDQRVLWDKEHEAYNKRTERLRAYRRIAEAMSVEGLGVPEVASKIKNIRSTYLQELKKIKDSAQRHLVQSEEEVASSPYVPKLLWFSILDSMIGGAAVKRLYSSPSTADMLSIDYADESSCPASSNNYSTPYDYNSSYASDSADPAVKRERPSSSSSMVDEVPPAKRLMYERQQSSTELFSRYIATSLEALPPRLSVWAQKEVHDVLVKYKFMELDQLDKIDQQR</sequence>
<gene>
    <name evidence="3" type="ORF">AGLY_000288</name>
</gene>
<dbReference type="PROSITE" id="PS51029">
    <property type="entry name" value="MADF"/>
    <property type="match status" value="1"/>
</dbReference>
<dbReference type="InterPro" id="IPR006578">
    <property type="entry name" value="MADF-dom"/>
</dbReference>
<dbReference type="Proteomes" id="UP000475862">
    <property type="component" value="Unassembled WGS sequence"/>
</dbReference>
<dbReference type="PANTHER" id="PTHR21505:SF8">
    <property type="entry name" value="DPT-YFP REPRESSOR BY OVEREXPRESSION, ISOFORM D-RELATED"/>
    <property type="match status" value="1"/>
</dbReference>
<accession>A0A6G0U949</accession>